<gene>
    <name evidence="2" type="ORF">MELA_01299</name>
</gene>
<evidence type="ECO:0000313" key="3">
    <source>
        <dbReference type="Proteomes" id="UP000334340"/>
    </source>
</evidence>
<protein>
    <submittedName>
        <fullName evidence="2">Putative glycosyl transferase</fullName>
    </submittedName>
</protein>
<accession>A0A564ZI06</accession>
<dbReference type="GO" id="GO:0016740">
    <property type="term" value="F:transferase activity"/>
    <property type="evidence" value="ECO:0007669"/>
    <property type="project" value="UniProtKB-KW"/>
</dbReference>
<organism evidence="2 3">
    <name type="scientific">Candidatus Methylomirabilis lanthanidiphila</name>
    <dbReference type="NCBI Taxonomy" id="2211376"/>
    <lineage>
        <taxon>Bacteria</taxon>
        <taxon>Candidatus Methylomirabilota</taxon>
        <taxon>Candidatus Methylomirabilia</taxon>
        <taxon>Candidatus Methylomirabilales</taxon>
        <taxon>Candidatus Methylomirabilaceae</taxon>
        <taxon>Candidatus Methylomirabilis</taxon>
    </lineage>
</organism>
<dbReference type="InterPro" id="IPR001173">
    <property type="entry name" value="Glyco_trans_2-like"/>
</dbReference>
<keyword evidence="3" id="KW-1185">Reference proteome</keyword>
<proteinExistence type="predicted"/>
<sequence>MADLTATIITYNEGQNIQACLESLTWVKEIIIVDSGSSDRTVEICRGYTDKVVINPWVGFVEQKNFAVSRATYDWILNIDADERVSEELRHAIERELAAPRHDGYWIARRNYFLGRWMRHGGWYPDRVLRLFDRRKGRFGGLKVHERVVISDGSTGVIDGYLVHATYRNVSQYIRKQDLYTGISAEECVKRGRRLGPVSGVELLLRPLIKFVQVYLLKRGFLDGMHGWIVAVGASYFNFFKYAKVWEAGLAPDPIVDGGGTAHASAPGGLDGSSIHGRLRRLDTETQARAESTDRLAGVGWVDVAVRPLLTFMNACLCRQACRRGLRGLVDATLMSFSTFVRSVKAWELLMSRERSLE</sequence>
<dbReference type="PANTHER" id="PTHR43630">
    <property type="entry name" value="POLY-BETA-1,6-N-ACETYL-D-GLUCOSAMINE SYNTHASE"/>
    <property type="match status" value="1"/>
</dbReference>
<dbReference type="InterPro" id="IPR029044">
    <property type="entry name" value="Nucleotide-diphossugar_trans"/>
</dbReference>
<dbReference type="EMBL" id="CABIKM010000021">
    <property type="protein sequence ID" value="VUZ84924.1"/>
    <property type="molecule type" value="Genomic_DNA"/>
</dbReference>
<dbReference type="Gene3D" id="3.90.550.10">
    <property type="entry name" value="Spore Coat Polysaccharide Biosynthesis Protein SpsA, Chain A"/>
    <property type="match status" value="1"/>
</dbReference>
<reference evidence="2 3" key="1">
    <citation type="submission" date="2019-07" db="EMBL/GenBank/DDBJ databases">
        <authorList>
            <person name="Cremers G."/>
        </authorList>
    </citation>
    <scope>NUCLEOTIDE SEQUENCE [LARGE SCALE GENOMIC DNA]</scope>
</reference>
<evidence type="ECO:0000313" key="2">
    <source>
        <dbReference type="EMBL" id="VUZ84924.1"/>
    </source>
</evidence>
<name>A0A564ZI06_9BACT</name>
<keyword evidence="2" id="KW-0808">Transferase</keyword>
<dbReference type="SUPFAM" id="SSF53448">
    <property type="entry name" value="Nucleotide-diphospho-sugar transferases"/>
    <property type="match status" value="1"/>
</dbReference>
<dbReference type="Pfam" id="PF00535">
    <property type="entry name" value="Glycos_transf_2"/>
    <property type="match status" value="1"/>
</dbReference>
<dbReference type="AlphaFoldDB" id="A0A564ZI06"/>
<evidence type="ECO:0000259" key="1">
    <source>
        <dbReference type="Pfam" id="PF00535"/>
    </source>
</evidence>
<dbReference type="CDD" id="cd02511">
    <property type="entry name" value="Beta4Glucosyltransferase"/>
    <property type="match status" value="1"/>
</dbReference>
<dbReference type="Proteomes" id="UP000334340">
    <property type="component" value="Unassembled WGS sequence"/>
</dbReference>
<dbReference type="PANTHER" id="PTHR43630:SF2">
    <property type="entry name" value="GLYCOSYLTRANSFERASE"/>
    <property type="match status" value="1"/>
</dbReference>
<feature type="domain" description="Glycosyltransferase 2-like" evidence="1">
    <location>
        <begin position="8"/>
        <end position="134"/>
    </location>
</feature>